<comment type="caution">
    <text evidence="7">The sequence shown here is derived from an EMBL/GenBank/DDBJ whole genome shotgun (WGS) entry which is preliminary data.</text>
</comment>
<feature type="domain" description="Pseudouridine synthase I TruA alpha/beta" evidence="6">
    <location>
        <begin position="144"/>
        <end position="246"/>
    </location>
</feature>
<dbReference type="PIRSF" id="PIRSF001430">
    <property type="entry name" value="tRNA_psdUrid_synth"/>
    <property type="match status" value="1"/>
</dbReference>
<accession>A0ABQ5V6F2</accession>
<dbReference type="PANTHER" id="PTHR11142:SF0">
    <property type="entry name" value="TRNA PSEUDOURIDINE SYNTHASE-LIKE 1"/>
    <property type="match status" value="1"/>
</dbReference>
<reference evidence="7" key="2">
    <citation type="submission" date="2023-01" db="EMBL/GenBank/DDBJ databases">
        <title>Draft genome sequence of Algimonas ampicilliniresistens strain NBRC 108219.</title>
        <authorList>
            <person name="Sun Q."/>
            <person name="Mori K."/>
        </authorList>
    </citation>
    <scope>NUCLEOTIDE SEQUENCE</scope>
    <source>
        <strain evidence="7">NBRC 108219</strain>
    </source>
</reference>
<comment type="caution">
    <text evidence="4">Lacks conserved residue(s) required for the propagation of feature annotation.</text>
</comment>
<dbReference type="PANTHER" id="PTHR11142">
    <property type="entry name" value="PSEUDOURIDYLATE SYNTHASE"/>
    <property type="match status" value="1"/>
</dbReference>
<evidence type="ECO:0000256" key="3">
    <source>
        <dbReference type="ARBA" id="ARBA00023235"/>
    </source>
</evidence>
<dbReference type="InterPro" id="IPR001406">
    <property type="entry name" value="PsdUridine_synth_TruA"/>
</dbReference>
<keyword evidence="8" id="KW-1185">Reference proteome</keyword>
<name>A0ABQ5V6F2_9PROT</name>
<protein>
    <recommendedName>
        <fullName evidence="4">tRNA pseudouridine synthase A</fullName>
        <ecNumber evidence="4">5.4.99.12</ecNumber>
    </recommendedName>
    <alternativeName>
        <fullName evidence="4">tRNA pseudouridine(38-40) synthase</fullName>
    </alternativeName>
    <alternativeName>
        <fullName evidence="4">tRNA pseudouridylate synthase I</fullName>
    </alternativeName>
    <alternativeName>
        <fullName evidence="4">tRNA-uridine isomerase I</fullName>
    </alternativeName>
</protein>
<dbReference type="Pfam" id="PF01416">
    <property type="entry name" value="PseudoU_synth_1"/>
    <property type="match status" value="2"/>
</dbReference>
<dbReference type="InterPro" id="IPR020095">
    <property type="entry name" value="PsdUridine_synth_TruA_C"/>
</dbReference>
<comment type="subunit">
    <text evidence="4">Homodimer.</text>
</comment>
<evidence type="ECO:0000256" key="5">
    <source>
        <dbReference type="RuleBase" id="RU003792"/>
    </source>
</evidence>
<feature type="binding site" evidence="4">
    <location>
        <position position="111"/>
    </location>
    <ligand>
        <name>substrate</name>
    </ligand>
</feature>
<evidence type="ECO:0000256" key="4">
    <source>
        <dbReference type="HAMAP-Rule" id="MF_00171"/>
    </source>
</evidence>
<dbReference type="InterPro" id="IPR020103">
    <property type="entry name" value="PsdUridine_synth_cat_dom_sf"/>
</dbReference>
<evidence type="ECO:0000313" key="8">
    <source>
        <dbReference type="Proteomes" id="UP001161391"/>
    </source>
</evidence>
<proteinExistence type="inferred from homology"/>
<feature type="domain" description="Pseudouridine synthase I TruA alpha/beta" evidence="6">
    <location>
        <begin position="9"/>
        <end position="105"/>
    </location>
</feature>
<gene>
    <name evidence="4 7" type="primary">truA</name>
    <name evidence="7" type="ORF">GCM10007853_05340</name>
</gene>
<dbReference type="CDD" id="cd02570">
    <property type="entry name" value="PseudoU_synth_EcTruA"/>
    <property type="match status" value="1"/>
</dbReference>
<keyword evidence="3 4" id="KW-0413">Isomerase</keyword>
<comment type="function">
    <text evidence="4">Formation of pseudouridine at positions 38, 39 and 40 in the anticodon stem and loop of transfer RNAs.</text>
</comment>
<evidence type="ECO:0000256" key="1">
    <source>
        <dbReference type="ARBA" id="ARBA00009375"/>
    </source>
</evidence>
<dbReference type="Proteomes" id="UP001161391">
    <property type="component" value="Unassembled WGS sequence"/>
</dbReference>
<organism evidence="7 8">
    <name type="scientific">Algimonas ampicilliniresistens</name>
    <dbReference type="NCBI Taxonomy" id="1298735"/>
    <lineage>
        <taxon>Bacteria</taxon>
        <taxon>Pseudomonadati</taxon>
        <taxon>Pseudomonadota</taxon>
        <taxon>Alphaproteobacteria</taxon>
        <taxon>Maricaulales</taxon>
        <taxon>Robiginitomaculaceae</taxon>
        <taxon>Algimonas</taxon>
    </lineage>
</organism>
<dbReference type="EC" id="5.4.99.12" evidence="4"/>
<comment type="catalytic activity">
    <reaction evidence="4 5">
        <text>uridine(38/39/40) in tRNA = pseudouridine(38/39/40) in tRNA</text>
        <dbReference type="Rhea" id="RHEA:22376"/>
        <dbReference type="Rhea" id="RHEA-COMP:10085"/>
        <dbReference type="Rhea" id="RHEA-COMP:10087"/>
        <dbReference type="ChEBI" id="CHEBI:65314"/>
        <dbReference type="ChEBI" id="CHEBI:65315"/>
        <dbReference type="EC" id="5.4.99.12"/>
    </reaction>
</comment>
<evidence type="ECO:0000313" key="7">
    <source>
        <dbReference type="EMBL" id="GLQ22660.1"/>
    </source>
</evidence>
<evidence type="ECO:0000256" key="2">
    <source>
        <dbReference type="ARBA" id="ARBA00022694"/>
    </source>
</evidence>
<dbReference type="RefSeq" id="WP_284387227.1">
    <property type="nucleotide sequence ID" value="NZ_BSNK01000001.1"/>
</dbReference>
<dbReference type="NCBIfam" id="TIGR00071">
    <property type="entry name" value="hisT_truA"/>
    <property type="match status" value="1"/>
</dbReference>
<comment type="similarity">
    <text evidence="1 4 5">Belongs to the tRNA pseudouridine synthase TruA family.</text>
</comment>
<reference evidence="7" key="1">
    <citation type="journal article" date="2014" name="Int. J. Syst. Evol. Microbiol.">
        <title>Complete genome of a new Firmicutes species belonging to the dominant human colonic microbiota ('Ruminococcus bicirculans') reveals two chromosomes and a selective capacity to utilize plant glucans.</title>
        <authorList>
            <consortium name="NISC Comparative Sequencing Program"/>
            <person name="Wegmann U."/>
            <person name="Louis P."/>
            <person name="Goesmann A."/>
            <person name="Henrissat B."/>
            <person name="Duncan S.H."/>
            <person name="Flint H.J."/>
        </authorList>
    </citation>
    <scope>NUCLEOTIDE SEQUENCE</scope>
    <source>
        <strain evidence="7">NBRC 108219</strain>
    </source>
</reference>
<evidence type="ECO:0000259" key="6">
    <source>
        <dbReference type="Pfam" id="PF01416"/>
    </source>
</evidence>
<dbReference type="InterPro" id="IPR020094">
    <property type="entry name" value="TruA/RsuA/RluB/E/F_N"/>
</dbReference>
<dbReference type="Gene3D" id="3.30.70.660">
    <property type="entry name" value="Pseudouridine synthase I, catalytic domain, C-terminal subdomain"/>
    <property type="match status" value="1"/>
</dbReference>
<keyword evidence="2 4" id="KW-0819">tRNA processing</keyword>
<dbReference type="HAMAP" id="MF_00171">
    <property type="entry name" value="TruA"/>
    <property type="match status" value="1"/>
</dbReference>
<dbReference type="SUPFAM" id="SSF55120">
    <property type="entry name" value="Pseudouridine synthase"/>
    <property type="match status" value="1"/>
</dbReference>
<sequence>MPRYKLTIEYDGGPYMGWQWQDHGPSVQGAVEDAVERLDGGRRDVYGSGRTDSGVHALAQVAHVDLTKDLRADKVRDAINFHLGDHPISVLDAQKVDDEFHARFDARERRYLFRIIDRRPRLALDRGRVWRIPVKLDAEAMDHAAQVFVGRHDFSTFRDTQCQANSPEKTLDLVRVTRVGDEIHCEFSARSFLHKQVRSMVGSLVEVGLGKWTARDLQAALDAKDRTACGPVSPPDGLYLIKVTYPDN</sequence>
<dbReference type="InterPro" id="IPR020097">
    <property type="entry name" value="PsdUridine_synth_TruA_a/b_dom"/>
</dbReference>
<dbReference type="Gene3D" id="3.30.70.580">
    <property type="entry name" value="Pseudouridine synthase I, catalytic domain, N-terminal subdomain"/>
    <property type="match status" value="1"/>
</dbReference>
<feature type="active site" description="Nucleophile" evidence="4">
    <location>
        <position position="52"/>
    </location>
</feature>
<dbReference type="EMBL" id="BSNK01000001">
    <property type="protein sequence ID" value="GLQ22660.1"/>
    <property type="molecule type" value="Genomic_DNA"/>
</dbReference>